<feature type="domain" description="VOC" evidence="3">
    <location>
        <begin position="7"/>
        <end position="135"/>
    </location>
</feature>
<dbReference type="EMBL" id="CP031092">
    <property type="protein sequence ID" value="AXF54817.1"/>
    <property type="molecule type" value="Genomic_DNA"/>
</dbReference>
<dbReference type="CDD" id="cd07249">
    <property type="entry name" value="MMCE"/>
    <property type="match status" value="1"/>
</dbReference>
<evidence type="ECO:0000313" key="4">
    <source>
        <dbReference type="EMBL" id="AXF54817.1"/>
    </source>
</evidence>
<proteinExistence type="inferred from homology"/>
<organism evidence="4 5">
    <name type="scientific">Salicibibacter kimchii</name>
    <dbReference type="NCBI Taxonomy" id="2099786"/>
    <lineage>
        <taxon>Bacteria</taxon>
        <taxon>Bacillati</taxon>
        <taxon>Bacillota</taxon>
        <taxon>Bacilli</taxon>
        <taxon>Bacillales</taxon>
        <taxon>Bacillaceae</taxon>
        <taxon>Salicibibacter</taxon>
    </lineage>
</organism>
<keyword evidence="5" id="KW-1185">Reference proteome</keyword>
<keyword evidence="4" id="KW-0413">Isomerase</keyword>
<evidence type="ECO:0000256" key="1">
    <source>
        <dbReference type="ARBA" id="ARBA00009308"/>
    </source>
</evidence>
<gene>
    <name evidence="4" type="primary">mce</name>
    <name evidence="4" type="ORF">DT065_01490</name>
</gene>
<dbReference type="RefSeq" id="WP_114370236.1">
    <property type="nucleotide sequence ID" value="NZ_CP031092.1"/>
</dbReference>
<evidence type="ECO:0000256" key="2">
    <source>
        <dbReference type="ARBA" id="ARBA00022723"/>
    </source>
</evidence>
<dbReference type="GO" id="GO:0046491">
    <property type="term" value="P:L-methylmalonyl-CoA metabolic process"/>
    <property type="evidence" value="ECO:0007669"/>
    <property type="project" value="TreeGrafter"/>
</dbReference>
<evidence type="ECO:0000313" key="5">
    <source>
        <dbReference type="Proteomes" id="UP000252100"/>
    </source>
</evidence>
<dbReference type="InterPro" id="IPR051785">
    <property type="entry name" value="MMCE/EMCE_epimerase"/>
</dbReference>
<comment type="similarity">
    <text evidence="1">Belongs to the methylmalonyl-CoA epimerase family.</text>
</comment>
<reference evidence="4 5" key="1">
    <citation type="journal article" date="2018" name="J. Microbiol.">
        <title>Salicibibacter kimchii gen. nov., sp. nov., a moderately halophilic and alkalitolerant bacterium in the family Bacillaceae, isolated from kimchi.</title>
        <authorList>
            <person name="Jang J.Y."/>
            <person name="Oh Y.J."/>
            <person name="Lim S.K."/>
            <person name="Park H.K."/>
            <person name="Lee C."/>
            <person name="Kim J.Y."/>
            <person name="Lee M.A."/>
            <person name="Choi H.J."/>
        </authorList>
    </citation>
    <scope>NUCLEOTIDE SEQUENCE [LARGE SCALE GENOMIC DNA]</scope>
    <source>
        <strain evidence="4 5">NKC1-1</strain>
    </source>
</reference>
<dbReference type="SUPFAM" id="SSF54593">
    <property type="entry name" value="Glyoxalase/Bleomycin resistance protein/Dihydroxybiphenyl dioxygenase"/>
    <property type="match status" value="1"/>
</dbReference>
<name>A0A345BV36_9BACI</name>
<dbReference type="Proteomes" id="UP000252100">
    <property type="component" value="Chromosome"/>
</dbReference>
<accession>A0A345BV36</accession>
<protein>
    <submittedName>
        <fullName evidence="4">Methylmalonyl-CoA epimerase</fullName>
        <ecNumber evidence="4">5.1.99.1</ecNumber>
    </submittedName>
</protein>
<dbReference type="GO" id="GO:0004493">
    <property type="term" value="F:methylmalonyl-CoA epimerase activity"/>
    <property type="evidence" value="ECO:0007669"/>
    <property type="project" value="UniProtKB-EC"/>
</dbReference>
<dbReference type="InterPro" id="IPR029068">
    <property type="entry name" value="Glyas_Bleomycin-R_OHBP_Dase"/>
</dbReference>
<keyword evidence="2" id="KW-0479">Metal-binding</keyword>
<dbReference type="AlphaFoldDB" id="A0A345BV36"/>
<dbReference type="PROSITE" id="PS51819">
    <property type="entry name" value="VOC"/>
    <property type="match status" value="1"/>
</dbReference>
<dbReference type="GO" id="GO:0046872">
    <property type="term" value="F:metal ion binding"/>
    <property type="evidence" value="ECO:0007669"/>
    <property type="project" value="UniProtKB-KW"/>
</dbReference>
<dbReference type="Gene3D" id="3.10.180.10">
    <property type="entry name" value="2,3-Dihydroxybiphenyl 1,2-Dioxygenase, domain 1"/>
    <property type="match status" value="1"/>
</dbReference>
<dbReference type="EC" id="5.1.99.1" evidence="4"/>
<dbReference type="Pfam" id="PF13669">
    <property type="entry name" value="Glyoxalase_4"/>
    <property type="match status" value="1"/>
</dbReference>
<dbReference type="PANTHER" id="PTHR43048">
    <property type="entry name" value="METHYLMALONYL-COA EPIMERASE"/>
    <property type="match status" value="1"/>
</dbReference>
<dbReference type="InterPro" id="IPR017515">
    <property type="entry name" value="MeMalonyl-CoA_epimerase"/>
</dbReference>
<evidence type="ECO:0000259" key="3">
    <source>
        <dbReference type="PROSITE" id="PS51819"/>
    </source>
</evidence>
<sequence length="135" mass="14848">MNNLPETVDHIGIAVHSIEERLPYYRNLLGFTLTETNHLPHQQVKVAFLSSGDINIELLEQMGDGGTVARFLARKGEGIHHFALQVDDIETFLKELNGKNPFASLGPAETGARGRTVAFLDPKISGGVLIELCQR</sequence>
<dbReference type="PANTHER" id="PTHR43048:SF3">
    <property type="entry name" value="METHYLMALONYL-COA EPIMERASE, MITOCHONDRIAL"/>
    <property type="match status" value="1"/>
</dbReference>
<dbReference type="KEGG" id="rue:DT065_01490"/>
<dbReference type="InterPro" id="IPR037523">
    <property type="entry name" value="VOC_core"/>
</dbReference>
<dbReference type="NCBIfam" id="TIGR03081">
    <property type="entry name" value="metmalonyl_epim"/>
    <property type="match status" value="1"/>
</dbReference>
<dbReference type="OrthoDB" id="9788468at2"/>